<protein>
    <submittedName>
        <fullName evidence="1">Uncharacterized protein</fullName>
    </submittedName>
</protein>
<accession>A0ABD6EUK1</accession>
<sequence length="298" mass="33594">MEELETIDDRPCSSNGLPHGVLRVEIDTGHELYVRLFVPDPEKREIELSFRGDVASSLLRSFSLGEIPTFLIDLLEMSKVCLFYQGCVALQWDGAVRFLRPSMKTMYSDVRMIRNSVAPQLRRAAENSYWQNIAPPAKKIAFWSPGEQETRSFLLSYSWTRLRQMERNNAMELDRLEAITAAAARAESRGDIRFLSSSARLKLRETSRMGSKQNSLCNMVSTSTAAHPSRSEAPRWVEEATVNCVLDVANMNGTDSLHSHNICSLSNPSAQNDSPLSIGSYLFSVFLFIPFERDVITT</sequence>
<dbReference type="AlphaFoldDB" id="A0ABD6EUK1"/>
<proteinExistence type="predicted"/>
<reference evidence="1 2" key="1">
    <citation type="submission" date="2024-08" db="EMBL/GenBank/DDBJ databases">
        <title>Gnathostoma spinigerum genome.</title>
        <authorList>
            <person name="Gonzalez-Bertolin B."/>
            <person name="Monzon S."/>
            <person name="Zaballos A."/>
            <person name="Jimenez P."/>
            <person name="Dekumyoy P."/>
            <person name="Varona S."/>
            <person name="Cuesta I."/>
            <person name="Sumanam S."/>
            <person name="Adisakwattana P."/>
            <person name="Gasser R.B."/>
            <person name="Hernandez-Gonzalez A."/>
            <person name="Young N.D."/>
            <person name="Perteguer M.J."/>
        </authorList>
    </citation>
    <scope>NUCLEOTIDE SEQUENCE [LARGE SCALE GENOMIC DNA]</scope>
    <source>
        <strain evidence="1">AL3</strain>
        <tissue evidence="1">Liver</tissue>
    </source>
</reference>
<dbReference type="EMBL" id="JBGFUD010012529">
    <property type="protein sequence ID" value="MFH4983493.1"/>
    <property type="molecule type" value="Genomic_DNA"/>
</dbReference>
<keyword evidence="2" id="KW-1185">Reference proteome</keyword>
<evidence type="ECO:0000313" key="1">
    <source>
        <dbReference type="EMBL" id="MFH4983493.1"/>
    </source>
</evidence>
<comment type="caution">
    <text evidence="1">The sequence shown here is derived from an EMBL/GenBank/DDBJ whole genome shotgun (WGS) entry which is preliminary data.</text>
</comment>
<evidence type="ECO:0000313" key="2">
    <source>
        <dbReference type="Proteomes" id="UP001608902"/>
    </source>
</evidence>
<dbReference type="Proteomes" id="UP001608902">
    <property type="component" value="Unassembled WGS sequence"/>
</dbReference>
<gene>
    <name evidence="1" type="ORF">AB6A40_010202</name>
</gene>
<name>A0ABD6EUK1_9BILA</name>
<organism evidence="1 2">
    <name type="scientific">Gnathostoma spinigerum</name>
    <dbReference type="NCBI Taxonomy" id="75299"/>
    <lineage>
        <taxon>Eukaryota</taxon>
        <taxon>Metazoa</taxon>
        <taxon>Ecdysozoa</taxon>
        <taxon>Nematoda</taxon>
        <taxon>Chromadorea</taxon>
        <taxon>Rhabditida</taxon>
        <taxon>Spirurina</taxon>
        <taxon>Gnathostomatomorpha</taxon>
        <taxon>Gnathostomatoidea</taxon>
        <taxon>Gnathostomatidae</taxon>
        <taxon>Gnathostoma</taxon>
    </lineage>
</organism>